<dbReference type="InterPro" id="IPR050830">
    <property type="entry name" value="Fungal_FAS"/>
</dbReference>
<protein>
    <submittedName>
        <fullName evidence="3">Fatty acid synthase alpha subunit Lsd1</fullName>
        <ecNumber evidence="3">2.3.1.86</ecNumber>
    </submittedName>
</protein>
<dbReference type="OrthoDB" id="5417908at2759"/>
<dbReference type="PRINTS" id="PR01483">
    <property type="entry name" value="FASYNTHASE"/>
</dbReference>
<accession>A0A9W8ID38</accession>
<organism evidence="3 4">
    <name type="scientific">Coemansia brasiliensis</name>
    <dbReference type="NCBI Taxonomy" id="2650707"/>
    <lineage>
        <taxon>Eukaryota</taxon>
        <taxon>Fungi</taxon>
        <taxon>Fungi incertae sedis</taxon>
        <taxon>Zoopagomycota</taxon>
        <taxon>Kickxellomycotina</taxon>
        <taxon>Kickxellomycetes</taxon>
        <taxon>Kickxellales</taxon>
        <taxon>Kickxellaceae</taxon>
        <taxon>Coemansia</taxon>
    </lineage>
</organism>
<evidence type="ECO:0000259" key="2">
    <source>
        <dbReference type="Pfam" id="PF16073"/>
    </source>
</evidence>
<reference evidence="3" key="1">
    <citation type="submission" date="2022-07" db="EMBL/GenBank/DDBJ databases">
        <title>Phylogenomic reconstructions and comparative analyses of Kickxellomycotina fungi.</title>
        <authorList>
            <person name="Reynolds N.K."/>
            <person name="Stajich J.E."/>
            <person name="Barry K."/>
            <person name="Grigoriev I.V."/>
            <person name="Crous P."/>
            <person name="Smith M.E."/>
        </authorList>
    </citation>
    <scope>NUCLEOTIDE SEQUENCE</scope>
    <source>
        <strain evidence="3">NRRL 1566</strain>
    </source>
</reference>
<dbReference type="Pfam" id="PF16073">
    <property type="entry name" value="SAT"/>
    <property type="match status" value="1"/>
</dbReference>
<dbReference type="GO" id="GO:0005835">
    <property type="term" value="C:fatty acid synthase complex"/>
    <property type="evidence" value="ECO:0007669"/>
    <property type="project" value="InterPro"/>
</dbReference>
<dbReference type="Gene3D" id="3.40.366.10">
    <property type="entry name" value="Malonyl-Coenzyme A Acyl Carrier Protein, domain 2"/>
    <property type="match status" value="2"/>
</dbReference>
<dbReference type="InterPro" id="IPR016035">
    <property type="entry name" value="Acyl_Trfase/lysoPLipase"/>
</dbReference>
<comment type="caution">
    <text evidence="3">The sequence shown here is derived from an EMBL/GenBank/DDBJ whole genome shotgun (WGS) entry which is preliminary data.</text>
</comment>
<dbReference type="InterPro" id="IPR032088">
    <property type="entry name" value="SAT"/>
</dbReference>
<dbReference type="InterPro" id="IPR013785">
    <property type="entry name" value="Aldolase_TIM"/>
</dbReference>
<dbReference type="PANTHER" id="PTHR10982:SF21">
    <property type="entry name" value="FATTY ACID SYNTHASE SUBUNIT BETA"/>
    <property type="match status" value="1"/>
</dbReference>
<dbReference type="InterPro" id="IPR003965">
    <property type="entry name" value="Fatty_acid_synthase"/>
</dbReference>
<dbReference type="AlphaFoldDB" id="A0A9W8ID38"/>
<dbReference type="Gene3D" id="3.30.70.3320">
    <property type="match status" value="1"/>
</dbReference>
<dbReference type="EMBL" id="JANBUW010000079">
    <property type="protein sequence ID" value="KAJ2849426.1"/>
    <property type="molecule type" value="Genomic_DNA"/>
</dbReference>
<dbReference type="InterPro" id="IPR001227">
    <property type="entry name" value="Ac_transferase_dom_sf"/>
</dbReference>
<proteinExistence type="predicted"/>
<feature type="domain" description="Starter acyltransferase (SAT)" evidence="2">
    <location>
        <begin position="121"/>
        <end position="349"/>
    </location>
</feature>
<dbReference type="PANTHER" id="PTHR10982">
    <property type="entry name" value="MALONYL COA-ACYL CARRIER PROTEIN TRANSACYLASE"/>
    <property type="match status" value="1"/>
</dbReference>
<dbReference type="GO" id="GO:0006633">
    <property type="term" value="P:fatty acid biosynthetic process"/>
    <property type="evidence" value="ECO:0007669"/>
    <property type="project" value="InterPro"/>
</dbReference>
<gene>
    <name evidence="3" type="primary">fas2_3</name>
    <name evidence="3" type="ORF">IWW36_002643</name>
</gene>
<sequence length="674" mass="74883">MADAQSLYVQFKHAGLEQVDDGDDNNKINQFLETLEFINYAWNKHAAVGVAAFKAFDNQFVVKQNIHTVLSDLDFSNEQMQEALQLYYRARHSCSVADEARARVSELPALFASADFRRLAVFAGQGGMDNYMDETRSVFAVYRPLVEDFVREMAEFIKQEAQAPLFASLYQYGLDVMHWIEYPEDTPEQSYMISVPVCLPIVGMTQLMQIMVLYKSLGISPAELADKFDLATGHSQGIVSAVVLSMATDEESFYRVSKKALGLWILTGTFPQLDYPLVDPPPLEADESAVPTPMVAVLKLTRTQLQTQIDRFNEGRNNDTKVHLSLINGPRMHVVSGVTSSLRQFIKLLTTNFDTTGSDQTRVPYSQRKPRVAVKYLSINGPYHSILLEHACAGACTYAEEHEWLLDGHQLRRPVKTYEDGRNIQGISNLSQYLLRCMMVFRVDWPAAVELPGLTHVVDFGPGGTSGIGSIVQRIYEGRGIAVVCAGAFVSYGSPMRAKADLYRFHVDDILPPKSWVEEFAPRLVRCIGGNSLHIDTPMSRLLGRPPVMVAGMTPSTVSAEFVSAVINAGYHIELSGGGHFSEPMLRDKVDKILKLVEAGSSITVNSIYVNPFLWNIQYPALQAMRREGIPMEGLCIGAGVPSFDVCNDIIAHIREIGFRHIGLKPGSVSTIRL</sequence>
<evidence type="ECO:0000256" key="1">
    <source>
        <dbReference type="ARBA" id="ARBA00022679"/>
    </source>
</evidence>
<name>A0A9W8ID38_9FUNG</name>
<keyword evidence="4" id="KW-1185">Reference proteome</keyword>
<feature type="non-terminal residue" evidence="3">
    <location>
        <position position="674"/>
    </location>
</feature>
<dbReference type="Proteomes" id="UP001139887">
    <property type="component" value="Unassembled WGS sequence"/>
</dbReference>
<dbReference type="GO" id="GO:0004321">
    <property type="term" value="F:fatty-acyl-CoA synthase activity"/>
    <property type="evidence" value="ECO:0007669"/>
    <property type="project" value="UniProtKB-EC"/>
</dbReference>
<dbReference type="EC" id="2.3.1.86" evidence="3"/>
<keyword evidence="3" id="KW-0012">Acyltransferase</keyword>
<dbReference type="GO" id="GO:0004312">
    <property type="term" value="F:fatty acid synthase activity"/>
    <property type="evidence" value="ECO:0007669"/>
    <property type="project" value="InterPro"/>
</dbReference>
<evidence type="ECO:0000313" key="3">
    <source>
        <dbReference type="EMBL" id="KAJ2849426.1"/>
    </source>
</evidence>
<keyword evidence="1 3" id="KW-0808">Transferase</keyword>
<dbReference type="SUPFAM" id="SSF52151">
    <property type="entry name" value="FabD/lysophospholipase-like"/>
    <property type="match status" value="1"/>
</dbReference>
<dbReference type="Gene3D" id="3.20.20.70">
    <property type="entry name" value="Aldolase class I"/>
    <property type="match status" value="1"/>
</dbReference>
<dbReference type="Gene3D" id="1.20.1050.120">
    <property type="match status" value="1"/>
</dbReference>
<evidence type="ECO:0000313" key="4">
    <source>
        <dbReference type="Proteomes" id="UP001139887"/>
    </source>
</evidence>